<dbReference type="RefSeq" id="WP_007142172.1">
    <property type="nucleotide sequence ID" value="NZ_AOLZ01000042.1"/>
</dbReference>
<dbReference type="KEGG" id="hlc:CHINAEXTREME02035"/>
<dbReference type="InterPro" id="IPR036721">
    <property type="entry name" value="RCK_C_sf"/>
</dbReference>
<dbReference type="GeneID" id="30919865"/>
<evidence type="ECO:0000259" key="2">
    <source>
        <dbReference type="PROSITE" id="PS51202"/>
    </source>
</evidence>
<dbReference type="Pfam" id="PF26502">
    <property type="entry name" value="DUF8167_2nd"/>
    <property type="match status" value="1"/>
</dbReference>
<reference evidence="3" key="3">
    <citation type="submission" date="2017-01" db="EMBL/GenBank/DDBJ databases">
        <authorList>
            <person name="Mah S.A."/>
            <person name="Swanson W.J."/>
            <person name="Moy G.W."/>
            <person name="Vacquier V.D."/>
        </authorList>
    </citation>
    <scope>NUCLEOTIDE SEQUENCE</scope>
    <source>
        <strain evidence="3">AJ5</strain>
    </source>
</reference>
<dbReference type="InterPro" id="IPR058480">
    <property type="entry name" value="DUF8167_N"/>
</dbReference>
<dbReference type="Pfam" id="PF26503">
    <property type="entry name" value="DUF8167_3rd"/>
    <property type="match status" value="1"/>
</dbReference>
<keyword evidence="5" id="KW-1185">Reference proteome</keyword>
<reference evidence="3 6" key="1">
    <citation type="journal article" date="2011" name="J. Bacteriol.">
        <title>Genome sequence of Halobiforma lacisalsi AJ5, an extremely halophilic archaeon which harbors a bop gene.</title>
        <authorList>
            <person name="Jiang X."/>
            <person name="Wang S."/>
            <person name="Cheng H."/>
            <person name="Huo Y."/>
            <person name="Zhang X."/>
            <person name="Zhu X."/>
            <person name="Han X."/>
            <person name="Ni P."/>
            <person name="Wu M."/>
        </authorList>
    </citation>
    <scope>NUCLEOTIDE SEQUENCE [LARGE SCALE GENOMIC DNA]</scope>
    <source>
        <strain evidence="3 6">AJ5</strain>
    </source>
</reference>
<dbReference type="GO" id="GO:0008324">
    <property type="term" value="F:monoatomic cation transmembrane transporter activity"/>
    <property type="evidence" value="ECO:0007669"/>
    <property type="project" value="InterPro"/>
</dbReference>
<evidence type="ECO:0000313" key="4">
    <source>
        <dbReference type="EMBL" id="EMA32093.1"/>
    </source>
</evidence>
<accession>M0LG86</accession>
<gene>
    <name evidence="4" type="ORF">C445_12301</name>
    <name evidence="3" type="ORF">CHINAEXTREME_02035</name>
</gene>
<evidence type="ECO:0000313" key="6">
    <source>
        <dbReference type="Proteomes" id="UP000186547"/>
    </source>
</evidence>
<dbReference type="Proteomes" id="UP000011555">
    <property type="component" value="Unassembled WGS sequence"/>
</dbReference>
<dbReference type="InterPro" id="IPR058604">
    <property type="entry name" value="DUF8167_3rd"/>
</dbReference>
<dbReference type="STRING" id="358396.CHINAEXTREME_02035"/>
<name>M0LG86_NATLA</name>
<dbReference type="SUPFAM" id="SSF116726">
    <property type="entry name" value="TrkA C-terminal domain-like"/>
    <property type="match status" value="1"/>
</dbReference>
<organism evidence="4 5">
    <name type="scientific">Natronobacterium lacisalsi AJ5</name>
    <dbReference type="NCBI Taxonomy" id="358396"/>
    <lineage>
        <taxon>Archaea</taxon>
        <taxon>Methanobacteriati</taxon>
        <taxon>Methanobacteriota</taxon>
        <taxon>Stenosarchaea group</taxon>
        <taxon>Halobacteria</taxon>
        <taxon>Halobacteriales</taxon>
        <taxon>Natrialbaceae</taxon>
        <taxon>Natronobacterium</taxon>
    </lineage>
</organism>
<dbReference type="EMBL" id="CP019285">
    <property type="protein sequence ID" value="APW96624.1"/>
    <property type="molecule type" value="Genomic_DNA"/>
</dbReference>
<evidence type="ECO:0000313" key="5">
    <source>
        <dbReference type="Proteomes" id="UP000011555"/>
    </source>
</evidence>
<dbReference type="PROSITE" id="PS51202">
    <property type="entry name" value="RCK_C"/>
    <property type="match status" value="1"/>
</dbReference>
<reference evidence="4 5" key="2">
    <citation type="journal article" date="2014" name="PLoS Genet.">
        <title>Phylogenetically driven sequencing of extremely halophilic archaea reveals strategies for static and dynamic osmo-response.</title>
        <authorList>
            <person name="Becker E.A."/>
            <person name="Seitzer P.M."/>
            <person name="Tritt A."/>
            <person name="Larsen D."/>
            <person name="Krusor M."/>
            <person name="Yao A.I."/>
            <person name="Wu D."/>
            <person name="Madern D."/>
            <person name="Eisen J.A."/>
            <person name="Darling A.E."/>
            <person name="Facciotti M.T."/>
        </authorList>
    </citation>
    <scope>NUCLEOTIDE SEQUENCE [LARGE SCALE GENOMIC DNA]</scope>
    <source>
        <strain evidence="4 5">AJ5</strain>
    </source>
</reference>
<evidence type="ECO:0000256" key="1">
    <source>
        <dbReference type="SAM" id="MobiDB-lite"/>
    </source>
</evidence>
<feature type="domain" description="RCK C-terminal" evidence="2">
    <location>
        <begin position="305"/>
        <end position="395"/>
    </location>
</feature>
<sequence length="400" mass="41613">MIAVQAASIPGQVPSEVLFDALVRLLSFTLLASGTATCAAAAFRWYSADSVPEGVAILVGIAPVAIWLNTQSALQDAIIGSTSLLDAETAVFTIVAFVASAIAADGGRRLGDHIARDVRWMAGSRTIDDVGQLLRTAGRVVAVELPAEIDDVDGYDPVDPATADELAGQTFLLPRRLSTEQLRERLIARLEHDYGVGHVEVEIGDDGTVESLAVGGRPTGIGPTLGPETVAVALRADPAPDASPGDAVGIWLQDGESTRPLAEGELRGVAGDTATVALDAEDAAALEADADYRLVTLPGTPGGERELVSLLRAADETVTTRTVDAADPLEGTTVGSLPGFVLVLQRSDEATNEGETESGGIVPVPSDETRLQVGDTVYVLGRPETLRQLGDANGATRRER</sequence>
<dbReference type="InterPro" id="IPR006037">
    <property type="entry name" value="RCK_C"/>
</dbReference>
<dbReference type="GO" id="GO:0006813">
    <property type="term" value="P:potassium ion transport"/>
    <property type="evidence" value="ECO:0007669"/>
    <property type="project" value="InterPro"/>
</dbReference>
<dbReference type="PATRIC" id="fig|358396.7.peg.2492"/>
<dbReference type="AlphaFoldDB" id="M0LG86"/>
<proteinExistence type="predicted"/>
<dbReference type="InterPro" id="IPR058603">
    <property type="entry name" value="DUF8167_2nd"/>
</dbReference>
<dbReference type="Proteomes" id="UP000186547">
    <property type="component" value="Chromosome"/>
</dbReference>
<evidence type="ECO:0000313" key="3">
    <source>
        <dbReference type="EMBL" id="APW96624.1"/>
    </source>
</evidence>
<dbReference type="eggNOG" id="arCOG07570">
    <property type="taxonomic scope" value="Archaea"/>
</dbReference>
<dbReference type="Pfam" id="PF26501">
    <property type="entry name" value="DUF8167"/>
    <property type="match status" value="1"/>
</dbReference>
<dbReference type="EMBL" id="AOLZ01000042">
    <property type="protein sequence ID" value="EMA32093.1"/>
    <property type="molecule type" value="Genomic_DNA"/>
</dbReference>
<feature type="region of interest" description="Disordered" evidence="1">
    <location>
        <begin position="348"/>
        <end position="367"/>
    </location>
</feature>
<protein>
    <submittedName>
        <fullName evidence="3">Potassium transporter TrkA</fullName>
    </submittedName>
    <submittedName>
        <fullName evidence="4">TrkA-C domain-containing protein</fullName>
    </submittedName>
</protein>